<feature type="region of interest" description="Disordered" evidence="1">
    <location>
        <begin position="136"/>
        <end position="155"/>
    </location>
</feature>
<evidence type="ECO:0000313" key="2">
    <source>
        <dbReference type="EMBL" id="KAF4759076.1"/>
    </source>
</evidence>
<dbReference type="Proteomes" id="UP000553632">
    <property type="component" value="Unassembled WGS sequence"/>
</dbReference>
<reference evidence="2 3" key="1">
    <citation type="submission" date="2020-04" db="EMBL/GenBank/DDBJ databases">
        <title>Perkinsus olseni comparative genomics.</title>
        <authorList>
            <person name="Bogema D.R."/>
        </authorList>
    </citation>
    <scope>NUCLEOTIDE SEQUENCE [LARGE SCALE GENOMIC DNA]</scope>
    <source>
        <strain evidence="2 3">ATCC PRA-207</strain>
    </source>
</reference>
<dbReference type="AlphaFoldDB" id="A0A7J6UPZ1"/>
<comment type="caution">
    <text evidence="2">The sequence shown here is derived from an EMBL/GenBank/DDBJ whole genome shotgun (WGS) entry which is preliminary data.</text>
</comment>
<keyword evidence="3" id="KW-1185">Reference proteome</keyword>
<gene>
    <name evidence="2" type="ORF">FOZ63_016652</name>
</gene>
<evidence type="ECO:0000256" key="1">
    <source>
        <dbReference type="SAM" id="MobiDB-lite"/>
    </source>
</evidence>
<protein>
    <submittedName>
        <fullName evidence="2">Uncharacterized protein</fullName>
    </submittedName>
</protein>
<sequence>VPRLASADGSSGVVLSSLSNLVCRESLEASGRFTPPEGPKARGSSSIMIALDTLKSPHDDKLFEYYTQTQIVAALMSPSGAASTLSGQLLVTEITGPPFSRSLLMSRFGRQFSVLSLAPEGDEGPQYFPLHQRAAQEDRPNRFDACPPGPRGFRW</sequence>
<dbReference type="EMBL" id="JABANO010000619">
    <property type="protein sequence ID" value="KAF4759076.1"/>
    <property type="molecule type" value="Genomic_DNA"/>
</dbReference>
<feature type="non-terminal residue" evidence="2">
    <location>
        <position position="155"/>
    </location>
</feature>
<name>A0A7J6UPZ1_PEROL</name>
<feature type="non-terminal residue" evidence="2">
    <location>
        <position position="1"/>
    </location>
</feature>
<proteinExistence type="predicted"/>
<accession>A0A7J6UPZ1</accession>
<evidence type="ECO:0000313" key="3">
    <source>
        <dbReference type="Proteomes" id="UP000553632"/>
    </source>
</evidence>
<organism evidence="2 3">
    <name type="scientific">Perkinsus olseni</name>
    <name type="common">Perkinsus atlanticus</name>
    <dbReference type="NCBI Taxonomy" id="32597"/>
    <lineage>
        <taxon>Eukaryota</taxon>
        <taxon>Sar</taxon>
        <taxon>Alveolata</taxon>
        <taxon>Perkinsozoa</taxon>
        <taxon>Perkinsea</taxon>
        <taxon>Perkinsida</taxon>
        <taxon>Perkinsidae</taxon>
        <taxon>Perkinsus</taxon>
    </lineage>
</organism>